<accession>A0A365PAP5</accession>
<proteinExistence type="predicted"/>
<name>A0A365PAP5_9ACTN</name>
<evidence type="ECO:0000313" key="2">
    <source>
        <dbReference type="EMBL" id="RBA37067.1"/>
    </source>
</evidence>
<dbReference type="AlphaFoldDB" id="A0A365PAP5"/>
<comment type="caution">
    <text evidence="2">The sequence shown here is derived from an EMBL/GenBank/DDBJ whole genome shotgun (WGS) entry which is preliminary data.</text>
</comment>
<organism evidence="2 3">
    <name type="scientific">Dietzia maris</name>
    <dbReference type="NCBI Taxonomy" id="37915"/>
    <lineage>
        <taxon>Bacteria</taxon>
        <taxon>Bacillati</taxon>
        <taxon>Actinomycetota</taxon>
        <taxon>Actinomycetes</taxon>
        <taxon>Mycobacteriales</taxon>
        <taxon>Dietziaceae</taxon>
        <taxon>Dietzia</taxon>
    </lineage>
</organism>
<feature type="region of interest" description="Disordered" evidence="1">
    <location>
        <begin position="18"/>
        <end position="61"/>
    </location>
</feature>
<dbReference type="Proteomes" id="UP000252187">
    <property type="component" value="Unassembled WGS sequence"/>
</dbReference>
<dbReference type="PROSITE" id="PS51318">
    <property type="entry name" value="TAT"/>
    <property type="match status" value="1"/>
</dbReference>
<dbReference type="PROSITE" id="PS51257">
    <property type="entry name" value="PROKAR_LIPOPROTEIN"/>
    <property type="match status" value="1"/>
</dbReference>
<evidence type="ECO:0000256" key="1">
    <source>
        <dbReference type="SAM" id="MobiDB-lite"/>
    </source>
</evidence>
<reference evidence="2 3" key="1">
    <citation type="submission" date="2018-06" db="EMBL/GenBank/DDBJ databases">
        <title>Whole genome sequencing of four bacterial strains from South Shetland trench revealing bio-synthetic gene clusters.</title>
        <authorList>
            <person name="Abdel-Mageed W.M."/>
            <person name="Lehri B."/>
            <person name="Jarmusch S.A."/>
            <person name="Miranda K."/>
            <person name="Goodfellow M."/>
            <person name="Jaspars M."/>
            <person name="Karlyshev A.V."/>
        </authorList>
    </citation>
    <scope>NUCLEOTIDE SEQUENCE [LARGE SCALE GENOMIC DNA]</scope>
    <source>
        <strain evidence="2 3">SST1</strain>
    </source>
</reference>
<feature type="compositionally biased region" description="Pro residues" evidence="1">
    <location>
        <begin position="45"/>
        <end position="58"/>
    </location>
</feature>
<gene>
    <name evidence="2" type="ORF">DQ226_07890</name>
</gene>
<feature type="compositionally biased region" description="Low complexity" evidence="1">
    <location>
        <begin position="31"/>
        <end position="44"/>
    </location>
</feature>
<sequence>MTSRRDLLRLAVGGGLTLAGLTACGPGGGSTTTTTTPAPTASDPLAPPSPIRTPTPDAPPRRLIALSSADLDVLHALDREPTAAWAVDGTGPRPWRDHPAPPSPEWDGPGLPSLRSLLPFGVDAFVLVAADVTGPELRGYEQLATVIVDPQGRPGWRDHLDLVAGAVDRDPTPAAETAEKALEEWSEGQRRLGVDALVVVIGTGARPDTPVATLAATSPLGAEIRALGFDVDSRPDPVPYRDLRRPGVQVVRVDPRDDDLVAAVRQPSVASLPWALERLTRGRRPA</sequence>
<dbReference type="InterPro" id="IPR006311">
    <property type="entry name" value="TAT_signal"/>
</dbReference>
<feature type="region of interest" description="Disordered" evidence="1">
    <location>
        <begin position="84"/>
        <end position="107"/>
    </location>
</feature>
<dbReference type="SUPFAM" id="SSF53807">
    <property type="entry name" value="Helical backbone' metal receptor"/>
    <property type="match status" value="1"/>
</dbReference>
<dbReference type="EMBL" id="QNTT01000016">
    <property type="protein sequence ID" value="RBA37067.1"/>
    <property type="molecule type" value="Genomic_DNA"/>
</dbReference>
<protein>
    <submittedName>
        <fullName evidence="2">ABC transporter substrate-binding protein</fullName>
    </submittedName>
</protein>
<evidence type="ECO:0000313" key="3">
    <source>
        <dbReference type="Proteomes" id="UP000252187"/>
    </source>
</evidence>